<organism evidence="1 2">
    <name type="scientific">Phakopsora pachyrhizi</name>
    <name type="common">Asian soybean rust disease fungus</name>
    <dbReference type="NCBI Taxonomy" id="170000"/>
    <lineage>
        <taxon>Eukaryota</taxon>
        <taxon>Fungi</taxon>
        <taxon>Dikarya</taxon>
        <taxon>Basidiomycota</taxon>
        <taxon>Pucciniomycotina</taxon>
        <taxon>Pucciniomycetes</taxon>
        <taxon>Pucciniales</taxon>
        <taxon>Phakopsoraceae</taxon>
        <taxon>Phakopsora</taxon>
    </lineage>
</organism>
<protein>
    <submittedName>
        <fullName evidence="1">Uncharacterized protein</fullName>
    </submittedName>
</protein>
<comment type="caution">
    <text evidence="1">The sequence shown here is derived from an EMBL/GenBank/DDBJ whole genome shotgun (WGS) entry which is preliminary data.</text>
</comment>
<name>A0AAV0BAL3_PHAPC</name>
<accession>A0AAV0BAL3</accession>
<reference evidence="1" key="1">
    <citation type="submission" date="2022-06" db="EMBL/GenBank/DDBJ databases">
        <authorList>
            <consortium name="SYNGENTA / RWTH Aachen University"/>
        </authorList>
    </citation>
    <scope>NUCLEOTIDE SEQUENCE</scope>
</reference>
<gene>
    <name evidence="1" type="ORF">PPACK8108_LOCUS16167</name>
</gene>
<evidence type="ECO:0000313" key="1">
    <source>
        <dbReference type="EMBL" id="CAH7682971.1"/>
    </source>
</evidence>
<keyword evidence="2" id="KW-1185">Reference proteome</keyword>
<sequence>MQHRYHKHKQYPPLRYLSQIQNKDVLDQDAFKSDSDIGKHQAHIIFCSKARFDP</sequence>
<dbReference type="Proteomes" id="UP001153365">
    <property type="component" value="Unassembled WGS sequence"/>
</dbReference>
<proteinExistence type="predicted"/>
<evidence type="ECO:0000313" key="2">
    <source>
        <dbReference type="Proteomes" id="UP001153365"/>
    </source>
</evidence>
<dbReference type="EMBL" id="CALTRL010004367">
    <property type="protein sequence ID" value="CAH7682971.1"/>
    <property type="molecule type" value="Genomic_DNA"/>
</dbReference>
<dbReference type="AlphaFoldDB" id="A0AAV0BAL3"/>